<evidence type="ECO:0000256" key="2">
    <source>
        <dbReference type="SAM" id="Phobius"/>
    </source>
</evidence>
<keyword evidence="2" id="KW-1133">Transmembrane helix</keyword>
<name>A0A915IWF7_ROMCU</name>
<evidence type="ECO:0000313" key="4">
    <source>
        <dbReference type="WBParaSite" id="nRc.2.0.1.t18162-RA"/>
    </source>
</evidence>
<sequence length="213" mass="23739">MTIDPDFDYDPSAVVKNFDPSLAIKTGQKLLKVVSDQAAMGSLETVIREAHKFVRLADDLHDIKFYLNDIRLCFVALTVSGYVGILLYGLYLCINNRRQRNNGAAGRSNGAPSAMAGSRHRQSYGGDEEMNYGWKTEEQMIKLNPNRTSNDRYTTRSLNRNAQNYKSDSCDSPSKKLLLENHNALSGVIIEPSNGQNQIPPTNKENGGIAHRM</sequence>
<feature type="region of interest" description="Disordered" evidence="1">
    <location>
        <begin position="103"/>
        <end position="129"/>
    </location>
</feature>
<dbReference type="Proteomes" id="UP000887565">
    <property type="component" value="Unplaced"/>
</dbReference>
<reference evidence="4" key="1">
    <citation type="submission" date="2022-11" db="UniProtKB">
        <authorList>
            <consortium name="WormBaseParasite"/>
        </authorList>
    </citation>
    <scope>IDENTIFICATION</scope>
</reference>
<keyword evidence="2" id="KW-0472">Membrane</keyword>
<keyword evidence="2" id="KW-0812">Transmembrane</keyword>
<accession>A0A915IWF7</accession>
<evidence type="ECO:0000256" key="1">
    <source>
        <dbReference type="SAM" id="MobiDB-lite"/>
    </source>
</evidence>
<dbReference type="WBParaSite" id="nRc.2.0.1.t18162-RA">
    <property type="protein sequence ID" value="nRc.2.0.1.t18162-RA"/>
    <property type="gene ID" value="nRc.2.0.1.g18162"/>
</dbReference>
<dbReference type="AlphaFoldDB" id="A0A915IWF7"/>
<keyword evidence="3" id="KW-1185">Reference proteome</keyword>
<feature type="region of interest" description="Disordered" evidence="1">
    <location>
        <begin position="191"/>
        <end position="213"/>
    </location>
</feature>
<proteinExistence type="predicted"/>
<protein>
    <submittedName>
        <fullName evidence="4">Uncharacterized protein</fullName>
    </submittedName>
</protein>
<feature type="compositionally biased region" description="Polar residues" evidence="1">
    <location>
        <begin position="193"/>
        <end position="205"/>
    </location>
</feature>
<organism evidence="3 4">
    <name type="scientific">Romanomermis culicivorax</name>
    <name type="common">Nematode worm</name>
    <dbReference type="NCBI Taxonomy" id="13658"/>
    <lineage>
        <taxon>Eukaryota</taxon>
        <taxon>Metazoa</taxon>
        <taxon>Ecdysozoa</taxon>
        <taxon>Nematoda</taxon>
        <taxon>Enoplea</taxon>
        <taxon>Dorylaimia</taxon>
        <taxon>Mermithida</taxon>
        <taxon>Mermithoidea</taxon>
        <taxon>Mermithidae</taxon>
        <taxon>Romanomermis</taxon>
    </lineage>
</organism>
<feature type="transmembrane region" description="Helical" evidence="2">
    <location>
        <begin position="72"/>
        <end position="91"/>
    </location>
</feature>
<evidence type="ECO:0000313" key="3">
    <source>
        <dbReference type="Proteomes" id="UP000887565"/>
    </source>
</evidence>